<organism evidence="13 14">
    <name type="scientific">Capsaspora owczarzaki (strain ATCC 30864)</name>
    <dbReference type="NCBI Taxonomy" id="595528"/>
    <lineage>
        <taxon>Eukaryota</taxon>
        <taxon>Filasterea</taxon>
        <taxon>Capsaspora</taxon>
    </lineage>
</organism>
<sequence length="788" mass="91542">MVRDRLPSSAGDVPADLFTSGNPEDVFECLQEIGHGSFGAVFKGRDKRTGEIVAIKKMTVSKGRHSDEEWQEVFKEIAFIRSCDHESICRYKGAYIKGNTIWLAMEYCVGSATDIVEVFRTPLSEEEISAIVLEVLKALNYLHQGKKIHRDIKGHNVLLTEDGQVRVADFGSASMADPANTFIGTPYWMAPELIMAMETGTYENKIDIWSLGITCIELADRRPPLYDIHAMSALYHIPQNEPPKLATEGWSDTFKQFIALCLQKDPAKRPSAQELLQHNFIKMDKPPGILVNLVRRSQGLVSELDSQHYHDLQAMLRPDDDSYDGADLKAPTDHRNLSKDSSSEDLSINFGTLRPRSVMVGEKANEHDLLRSQLKELTRLKKKHQLQQDVLQRQHEQELLDAKVQNQKDLEALLKQQDAEMEKLRNKQRPELEAMLKFEAHEEKKELKALRDFQATEFKQYQDAQKTDLKEKHKVLLASTPKTDRKNVDKPTLGEEQAELNVKIREEQRLTLDKKMKKFKEILIKKRQAVEMECVVDETTMLKQHRQAQWDVKRQLQQALRDMRLQHLRKVHEAQESQQSTTQKLECDNMVEYHSKSEKDMRRRQYLESKARPKESKAIEQGLKRRFEELVKNERKSFKERCKRAAENTPKDEVDDQLRRLKKELMVTLQNLAVDFQRNLSESLDNSNTQFDLKIQEEVADMSCKHSDTQKSLKQFQQQRKDRSKLRHLAEEDELKRLLLLKQEELARQTHEDMDRLIKDSDSRVAELKAKHTLELEEHNAQYKVPDP</sequence>
<evidence type="ECO:0000256" key="2">
    <source>
        <dbReference type="ARBA" id="ARBA00022527"/>
    </source>
</evidence>
<feature type="binding site" evidence="9">
    <location>
        <position position="57"/>
    </location>
    <ligand>
        <name>ATP</name>
        <dbReference type="ChEBI" id="CHEBI:30616"/>
    </ligand>
</feature>
<dbReference type="GO" id="GO:0004674">
    <property type="term" value="F:protein serine/threonine kinase activity"/>
    <property type="evidence" value="ECO:0007669"/>
    <property type="project" value="UniProtKB-KW"/>
</dbReference>
<evidence type="ECO:0000313" key="13">
    <source>
        <dbReference type="EMBL" id="KJE88458.1"/>
    </source>
</evidence>
<proteinExistence type="predicted"/>
<dbReference type="eggNOG" id="KOG0577">
    <property type="taxonomic scope" value="Eukaryota"/>
</dbReference>
<evidence type="ECO:0000256" key="3">
    <source>
        <dbReference type="ARBA" id="ARBA00022679"/>
    </source>
</evidence>
<dbReference type="STRING" id="595528.A0A0D2WHY3"/>
<keyword evidence="3" id="KW-0808">Transferase</keyword>
<keyword evidence="6 9" id="KW-0067">ATP-binding</keyword>
<feature type="coiled-coil region" evidence="10">
    <location>
        <begin position="367"/>
        <end position="427"/>
    </location>
</feature>
<dbReference type="InterPro" id="IPR017441">
    <property type="entry name" value="Protein_kinase_ATP_BS"/>
</dbReference>
<dbReference type="PANTHER" id="PTHR47167:SF4">
    <property type="entry name" value="SERINE_THREONINE-PROTEIN KINASE TAO"/>
    <property type="match status" value="1"/>
</dbReference>
<evidence type="ECO:0000256" key="10">
    <source>
        <dbReference type="SAM" id="Coils"/>
    </source>
</evidence>
<keyword evidence="10" id="KW-0175">Coiled coil</keyword>
<keyword evidence="5 13" id="KW-0418">Kinase</keyword>
<dbReference type="GO" id="GO:0005524">
    <property type="term" value="F:ATP binding"/>
    <property type="evidence" value="ECO:0007669"/>
    <property type="project" value="UniProtKB-UniRule"/>
</dbReference>
<feature type="compositionally biased region" description="Basic and acidic residues" evidence="11">
    <location>
        <begin position="326"/>
        <end position="342"/>
    </location>
</feature>
<dbReference type="PANTHER" id="PTHR47167">
    <property type="entry name" value="SERINE/THREONINE-PROTEIN KINASE TAO1-LIKE PROTEIN"/>
    <property type="match status" value="1"/>
</dbReference>
<feature type="domain" description="Protein kinase" evidence="12">
    <location>
        <begin position="27"/>
        <end position="281"/>
    </location>
</feature>
<feature type="region of interest" description="Disordered" evidence="11">
    <location>
        <begin position="595"/>
        <end position="619"/>
    </location>
</feature>
<gene>
    <name evidence="13" type="ORF">CAOG_000112</name>
</gene>
<dbReference type="GO" id="GO:0005737">
    <property type="term" value="C:cytoplasm"/>
    <property type="evidence" value="ECO:0007669"/>
    <property type="project" value="TreeGrafter"/>
</dbReference>
<dbReference type="InterPro" id="IPR011009">
    <property type="entry name" value="Kinase-like_dom_sf"/>
</dbReference>
<evidence type="ECO:0000256" key="7">
    <source>
        <dbReference type="ARBA" id="ARBA00047899"/>
    </source>
</evidence>
<evidence type="ECO:0000256" key="4">
    <source>
        <dbReference type="ARBA" id="ARBA00022741"/>
    </source>
</evidence>
<dbReference type="PhylomeDB" id="A0A0D2WHY3"/>
<evidence type="ECO:0000256" key="11">
    <source>
        <dbReference type="SAM" id="MobiDB-lite"/>
    </source>
</evidence>
<dbReference type="Pfam" id="PF00069">
    <property type="entry name" value="Pkinase"/>
    <property type="match status" value="1"/>
</dbReference>
<dbReference type="Gene3D" id="1.10.510.10">
    <property type="entry name" value="Transferase(Phosphotransferase) domain 1"/>
    <property type="match status" value="1"/>
</dbReference>
<dbReference type="Gene3D" id="3.30.200.20">
    <property type="entry name" value="Phosphorylase Kinase, domain 1"/>
    <property type="match status" value="1"/>
</dbReference>
<feature type="region of interest" description="Disordered" evidence="11">
    <location>
        <begin position="570"/>
        <end position="589"/>
    </location>
</feature>
<dbReference type="OrthoDB" id="10016527at2759"/>
<dbReference type="RefSeq" id="XP_004364983.2">
    <property type="nucleotide sequence ID" value="XM_004364926.2"/>
</dbReference>
<keyword evidence="2" id="KW-0723">Serine/threonine-protein kinase</keyword>
<dbReference type="InParanoid" id="A0A0D2WHY3"/>
<evidence type="ECO:0000256" key="1">
    <source>
        <dbReference type="ARBA" id="ARBA00012513"/>
    </source>
</evidence>
<evidence type="ECO:0000313" key="14">
    <source>
        <dbReference type="Proteomes" id="UP000008743"/>
    </source>
</evidence>
<dbReference type="InterPro" id="IPR000719">
    <property type="entry name" value="Prot_kinase_dom"/>
</dbReference>
<dbReference type="Proteomes" id="UP000008743">
    <property type="component" value="Unassembled WGS sequence"/>
</dbReference>
<protein>
    <recommendedName>
        <fullName evidence="1">non-specific serine/threonine protein kinase</fullName>
        <ecNumber evidence="1">2.7.11.1</ecNumber>
    </recommendedName>
</protein>
<dbReference type="EMBL" id="KE346360">
    <property type="protein sequence ID" value="KJE88458.1"/>
    <property type="molecule type" value="Genomic_DNA"/>
</dbReference>
<dbReference type="SUPFAM" id="SSF56112">
    <property type="entry name" value="Protein kinase-like (PK-like)"/>
    <property type="match status" value="1"/>
</dbReference>
<evidence type="ECO:0000256" key="8">
    <source>
        <dbReference type="ARBA" id="ARBA00048679"/>
    </source>
</evidence>
<comment type="catalytic activity">
    <reaction evidence="7">
        <text>L-threonyl-[protein] + ATP = O-phospho-L-threonyl-[protein] + ADP + H(+)</text>
        <dbReference type="Rhea" id="RHEA:46608"/>
        <dbReference type="Rhea" id="RHEA-COMP:11060"/>
        <dbReference type="Rhea" id="RHEA-COMP:11605"/>
        <dbReference type="ChEBI" id="CHEBI:15378"/>
        <dbReference type="ChEBI" id="CHEBI:30013"/>
        <dbReference type="ChEBI" id="CHEBI:30616"/>
        <dbReference type="ChEBI" id="CHEBI:61977"/>
        <dbReference type="ChEBI" id="CHEBI:456216"/>
        <dbReference type="EC" id="2.7.11.1"/>
    </reaction>
</comment>
<keyword evidence="14" id="KW-1185">Reference proteome</keyword>
<dbReference type="FunFam" id="1.10.510.10:FF:000877">
    <property type="entry name" value="TAO kinase 2"/>
    <property type="match status" value="1"/>
</dbReference>
<accession>A0A0D2WHY3</accession>
<name>A0A0D2WHY3_CAPO3</name>
<reference evidence="14" key="1">
    <citation type="submission" date="2011-02" db="EMBL/GenBank/DDBJ databases">
        <title>The Genome Sequence of Capsaspora owczarzaki ATCC 30864.</title>
        <authorList>
            <person name="Russ C."/>
            <person name="Cuomo C."/>
            <person name="Burger G."/>
            <person name="Gray M.W."/>
            <person name="Holland P.W.H."/>
            <person name="King N."/>
            <person name="Lang F.B.F."/>
            <person name="Roger A.J."/>
            <person name="Ruiz-Trillo I."/>
            <person name="Young S.K."/>
            <person name="Zeng Q."/>
            <person name="Gargeya S."/>
            <person name="Alvarado L."/>
            <person name="Berlin A."/>
            <person name="Chapman S.B."/>
            <person name="Chen Z."/>
            <person name="Freedman E."/>
            <person name="Gellesch M."/>
            <person name="Goldberg J."/>
            <person name="Griggs A."/>
            <person name="Gujja S."/>
            <person name="Heilman E."/>
            <person name="Heiman D."/>
            <person name="Howarth C."/>
            <person name="Mehta T."/>
            <person name="Neiman D."/>
            <person name="Pearson M."/>
            <person name="Roberts A."/>
            <person name="Saif S."/>
            <person name="Shea T."/>
            <person name="Shenoy N."/>
            <person name="Sisk P."/>
            <person name="Stolte C."/>
            <person name="Sykes S."/>
            <person name="White J."/>
            <person name="Yandava C."/>
            <person name="Haas B."/>
            <person name="Nusbaum C."/>
            <person name="Birren B."/>
        </authorList>
    </citation>
    <scope>NUCLEOTIDE SEQUENCE</scope>
    <source>
        <strain evidence="14">ATCC 30864</strain>
    </source>
</reference>
<dbReference type="AlphaFoldDB" id="A0A0D2WHY3"/>
<evidence type="ECO:0000256" key="6">
    <source>
        <dbReference type="ARBA" id="ARBA00022840"/>
    </source>
</evidence>
<dbReference type="PROSITE" id="PS00107">
    <property type="entry name" value="PROTEIN_KINASE_ATP"/>
    <property type="match status" value="1"/>
</dbReference>
<comment type="catalytic activity">
    <reaction evidence="8">
        <text>L-seryl-[protein] + ATP = O-phospho-L-seryl-[protein] + ADP + H(+)</text>
        <dbReference type="Rhea" id="RHEA:17989"/>
        <dbReference type="Rhea" id="RHEA-COMP:9863"/>
        <dbReference type="Rhea" id="RHEA-COMP:11604"/>
        <dbReference type="ChEBI" id="CHEBI:15378"/>
        <dbReference type="ChEBI" id="CHEBI:29999"/>
        <dbReference type="ChEBI" id="CHEBI:30616"/>
        <dbReference type="ChEBI" id="CHEBI:83421"/>
        <dbReference type="ChEBI" id="CHEBI:456216"/>
        <dbReference type="EC" id="2.7.11.1"/>
    </reaction>
</comment>
<evidence type="ECO:0000256" key="5">
    <source>
        <dbReference type="ARBA" id="ARBA00022777"/>
    </source>
</evidence>
<dbReference type="InterPro" id="IPR051234">
    <property type="entry name" value="TAO_STE20_kinase"/>
</dbReference>
<dbReference type="EC" id="2.7.11.1" evidence="1"/>
<evidence type="ECO:0000256" key="9">
    <source>
        <dbReference type="PROSITE-ProRule" id="PRU10141"/>
    </source>
</evidence>
<dbReference type="SMART" id="SM00220">
    <property type="entry name" value="S_TKc"/>
    <property type="match status" value="1"/>
</dbReference>
<keyword evidence="4 9" id="KW-0547">Nucleotide-binding</keyword>
<feature type="region of interest" description="Disordered" evidence="11">
    <location>
        <begin position="317"/>
        <end position="345"/>
    </location>
</feature>
<dbReference type="PROSITE" id="PS50011">
    <property type="entry name" value="PROTEIN_KINASE_DOM"/>
    <property type="match status" value="1"/>
</dbReference>
<evidence type="ECO:0000259" key="12">
    <source>
        <dbReference type="PROSITE" id="PS50011"/>
    </source>
</evidence>